<reference evidence="1 2" key="1">
    <citation type="submission" date="2016-10" db="EMBL/GenBank/DDBJ databases">
        <authorList>
            <person name="Varghese N."/>
            <person name="Submissions S."/>
        </authorList>
    </citation>
    <scope>NUCLEOTIDE SEQUENCE [LARGE SCALE GENOMIC DNA]</scope>
    <source>
        <strain evidence="1 2">LMG 21974</strain>
    </source>
</reference>
<evidence type="ECO:0000313" key="2">
    <source>
        <dbReference type="Proteomes" id="UP000183210"/>
    </source>
</evidence>
<dbReference type="RefSeq" id="WP_083397987.1">
    <property type="nucleotide sequence ID" value="NZ_FOEV01000018.1"/>
</dbReference>
<dbReference type="EMBL" id="FOEV01000018">
    <property type="protein sequence ID" value="SER35309.1"/>
    <property type="molecule type" value="Genomic_DNA"/>
</dbReference>
<protein>
    <submittedName>
        <fullName evidence="1">Uncharacterized protein</fullName>
    </submittedName>
</protein>
<dbReference type="GeneID" id="300268685"/>
<comment type="caution">
    <text evidence="1">The sequence shown here is derived from an EMBL/GenBank/DDBJ whole genome shotgun (WGS) entry which is preliminary data.</text>
</comment>
<gene>
    <name evidence="1" type="ORF">SAMN05216409_1186</name>
</gene>
<sequence length="347" mass="36525">MSVFDSIKGAATTVTSATGSAINGARSTLGDAGKSLAGFASDVGVPSSLISGAQQVASDVTDSLGSEIIGAVTQSGPLGGLLGGLFGSLVNGQSAKVTWGNLNPKLIAQLFACDKKRIQVPTEPSYVLGPISEATLELTQNWQSPFEGAGPESKAPMLAAMLQSGQFGTVLNAISDVLPSEITGGSVSEQAQQTLNELENRTGITRLNSRQVFTGMLPMRINMTLHLRAVRDSEKELMTQYKRLLSWTLPQQLYADGVLAGVIRQAGEARTLDDAAKLITALFPSIAPLMVAMNYGGQAFPPMVIETVGHPLDAPRDATGRYVYLPVQVQLATLTALDRTDIAKMFT</sequence>
<accession>A0A9X8MH02</accession>
<proteinExistence type="predicted"/>
<organism evidence="1 2">
    <name type="scientific">Pseudomonas lutea</name>
    <dbReference type="NCBI Taxonomy" id="243924"/>
    <lineage>
        <taxon>Bacteria</taxon>
        <taxon>Pseudomonadati</taxon>
        <taxon>Pseudomonadota</taxon>
        <taxon>Gammaproteobacteria</taxon>
        <taxon>Pseudomonadales</taxon>
        <taxon>Pseudomonadaceae</taxon>
        <taxon>Pseudomonas</taxon>
    </lineage>
</organism>
<dbReference type="Proteomes" id="UP000183210">
    <property type="component" value="Unassembled WGS sequence"/>
</dbReference>
<dbReference type="AlphaFoldDB" id="A0A9X8MH02"/>
<name>A0A9X8MH02_9PSED</name>
<evidence type="ECO:0000313" key="1">
    <source>
        <dbReference type="EMBL" id="SER35309.1"/>
    </source>
</evidence>